<name>A0A6J7VKH7_9CAUD</name>
<reference evidence="3" key="1">
    <citation type="submission" date="2020-05" db="EMBL/GenBank/DDBJ databases">
        <authorList>
            <person name="Chiriac C."/>
            <person name="Salcher M."/>
            <person name="Ghai R."/>
            <person name="Kavagutti S V."/>
        </authorList>
    </citation>
    <scope>NUCLEOTIDE SEQUENCE</scope>
</reference>
<accession>A0A6J7VKH7</accession>
<dbReference type="EMBL" id="LR798190">
    <property type="protein sequence ID" value="CAB5079685.1"/>
    <property type="molecule type" value="Genomic_DNA"/>
</dbReference>
<feature type="region of interest" description="Disordered" evidence="1">
    <location>
        <begin position="1"/>
        <end position="22"/>
    </location>
</feature>
<evidence type="ECO:0000313" key="3">
    <source>
        <dbReference type="EMBL" id="CAB5079685.1"/>
    </source>
</evidence>
<sequence length="124" mass="13547">MSDDDTTPLRSHQTPPHGTDCVQERRLRVLERKVEAHDGRLGEGTRTMDRLTMSVEALTKSVDALNAKMLETQKPSPWVTKTIDAAITMIVPAAILMVIWLAVQSGVVPVKAPAIPEPAKDAPK</sequence>
<keyword evidence="2" id="KW-0472">Membrane</keyword>
<organism evidence="3">
    <name type="scientific">uncultured Caudovirales phage</name>
    <dbReference type="NCBI Taxonomy" id="2100421"/>
    <lineage>
        <taxon>Viruses</taxon>
        <taxon>Duplodnaviria</taxon>
        <taxon>Heunggongvirae</taxon>
        <taxon>Uroviricota</taxon>
        <taxon>Caudoviricetes</taxon>
        <taxon>Peduoviridae</taxon>
        <taxon>Maltschvirus</taxon>
        <taxon>Maltschvirus maltsch</taxon>
    </lineage>
</organism>
<keyword evidence="2" id="KW-1133">Transmembrane helix</keyword>
<evidence type="ECO:0000256" key="2">
    <source>
        <dbReference type="SAM" id="Phobius"/>
    </source>
</evidence>
<feature type="transmembrane region" description="Helical" evidence="2">
    <location>
        <begin position="83"/>
        <end position="103"/>
    </location>
</feature>
<gene>
    <name evidence="3" type="ORF">UFOVP141_5</name>
</gene>
<proteinExistence type="predicted"/>
<evidence type="ECO:0000256" key="1">
    <source>
        <dbReference type="SAM" id="MobiDB-lite"/>
    </source>
</evidence>
<protein>
    <submittedName>
        <fullName evidence="3">Uncharacterized protein</fullName>
    </submittedName>
</protein>
<keyword evidence="2" id="KW-0812">Transmembrane</keyword>